<comment type="caution">
    <text evidence="2">The sequence shown here is derived from an EMBL/GenBank/DDBJ whole genome shotgun (WGS) entry which is preliminary data.</text>
</comment>
<name>A0A4Q7ZAS7_9GAMM</name>
<dbReference type="EMBL" id="SHKX01000010">
    <property type="protein sequence ID" value="RZU47670.1"/>
    <property type="molecule type" value="Genomic_DNA"/>
</dbReference>
<protein>
    <submittedName>
        <fullName evidence="2">Uncharacterized protein</fullName>
    </submittedName>
</protein>
<keyword evidence="1" id="KW-0812">Transmembrane</keyword>
<keyword evidence="1" id="KW-0472">Membrane</keyword>
<proteinExistence type="predicted"/>
<sequence>MNNILIGVISGIAAAVLARAVVRDRQNHRRLYQMIFVLTLAICFSAIKLAAPHRQTDSELSEQMDRAFANNPVYVAIKQYEPALYAEIKNEFKTGLQSGQKPEDMIEPIVARLLPVFSKYVPNASNEAVVRFMHAMVSSLQQLRAPSGELCYDYMFPSPGTVRMPHRQLDPATQKEVMESIAQVIRSAAVAPRTPPQARDVTPYLEPIMADLREKYGPPVMQMQNPRAPDVDKHLICNVTIDLYTRILELPEDESGSLIRYLAAP</sequence>
<evidence type="ECO:0000313" key="3">
    <source>
        <dbReference type="Proteomes" id="UP000292423"/>
    </source>
</evidence>
<evidence type="ECO:0000256" key="1">
    <source>
        <dbReference type="SAM" id="Phobius"/>
    </source>
</evidence>
<gene>
    <name evidence="2" type="ORF">EV700_0637</name>
</gene>
<dbReference type="AlphaFoldDB" id="A0A4Q7ZAS7"/>
<dbReference type="Proteomes" id="UP000292423">
    <property type="component" value="Unassembled WGS sequence"/>
</dbReference>
<evidence type="ECO:0000313" key="2">
    <source>
        <dbReference type="EMBL" id="RZU47670.1"/>
    </source>
</evidence>
<organism evidence="2 3">
    <name type="scientific">Fluviicoccus keumensis</name>
    <dbReference type="NCBI Taxonomy" id="1435465"/>
    <lineage>
        <taxon>Bacteria</taxon>
        <taxon>Pseudomonadati</taxon>
        <taxon>Pseudomonadota</taxon>
        <taxon>Gammaproteobacteria</taxon>
        <taxon>Moraxellales</taxon>
        <taxon>Moraxellaceae</taxon>
        <taxon>Fluviicoccus</taxon>
    </lineage>
</organism>
<dbReference type="OrthoDB" id="6453917at2"/>
<accession>A0A4Q7ZAS7</accession>
<feature type="transmembrane region" description="Helical" evidence="1">
    <location>
        <begin position="30"/>
        <end position="51"/>
    </location>
</feature>
<dbReference type="RefSeq" id="WP_130410893.1">
    <property type="nucleotide sequence ID" value="NZ_SHKX01000010.1"/>
</dbReference>
<keyword evidence="1" id="KW-1133">Transmembrane helix</keyword>
<keyword evidence="3" id="KW-1185">Reference proteome</keyword>
<reference evidence="2 3" key="1">
    <citation type="submission" date="2019-02" db="EMBL/GenBank/DDBJ databases">
        <title>Genomic Encyclopedia of Type Strains, Phase IV (KMG-IV): sequencing the most valuable type-strain genomes for metagenomic binning, comparative biology and taxonomic classification.</title>
        <authorList>
            <person name="Goeker M."/>
        </authorList>
    </citation>
    <scope>NUCLEOTIDE SEQUENCE [LARGE SCALE GENOMIC DNA]</scope>
    <source>
        <strain evidence="2 3">DSM 105135</strain>
    </source>
</reference>